<evidence type="ECO:0000256" key="1">
    <source>
        <dbReference type="ARBA" id="ARBA00022723"/>
    </source>
</evidence>
<evidence type="ECO:0000259" key="5">
    <source>
        <dbReference type="PROSITE" id="PS50865"/>
    </source>
</evidence>
<dbReference type="Pfam" id="PF01753">
    <property type="entry name" value="zf-MYND"/>
    <property type="match status" value="1"/>
</dbReference>
<dbReference type="InterPro" id="IPR002893">
    <property type="entry name" value="Znf_MYND"/>
</dbReference>
<evidence type="ECO:0000313" key="7">
    <source>
        <dbReference type="Proteomes" id="UP001215598"/>
    </source>
</evidence>
<feature type="domain" description="MYND-type" evidence="5">
    <location>
        <begin position="25"/>
        <end position="71"/>
    </location>
</feature>
<dbReference type="GO" id="GO:0008270">
    <property type="term" value="F:zinc ion binding"/>
    <property type="evidence" value="ECO:0007669"/>
    <property type="project" value="UniProtKB-KW"/>
</dbReference>
<keyword evidence="7" id="KW-1185">Reference proteome</keyword>
<dbReference type="Proteomes" id="UP001215598">
    <property type="component" value="Unassembled WGS sequence"/>
</dbReference>
<gene>
    <name evidence="6" type="ORF">B0H16DRAFT_1463682</name>
</gene>
<organism evidence="6 7">
    <name type="scientific">Mycena metata</name>
    <dbReference type="NCBI Taxonomy" id="1033252"/>
    <lineage>
        <taxon>Eukaryota</taxon>
        <taxon>Fungi</taxon>
        <taxon>Dikarya</taxon>
        <taxon>Basidiomycota</taxon>
        <taxon>Agaricomycotina</taxon>
        <taxon>Agaricomycetes</taxon>
        <taxon>Agaricomycetidae</taxon>
        <taxon>Agaricales</taxon>
        <taxon>Marasmiineae</taxon>
        <taxon>Mycenaceae</taxon>
        <taxon>Mycena</taxon>
    </lineage>
</organism>
<keyword evidence="3" id="KW-0862">Zinc</keyword>
<reference evidence="6" key="1">
    <citation type="submission" date="2023-03" db="EMBL/GenBank/DDBJ databases">
        <title>Massive genome expansion in bonnet fungi (Mycena s.s.) driven by repeated elements and novel gene families across ecological guilds.</title>
        <authorList>
            <consortium name="Lawrence Berkeley National Laboratory"/>
            <person name="Harder C.B."/>
            <person name="Miyauchi S."/>
            <person name="Viragh M."/>
            <person name="Kuo A."/>
            <person name="Thoen E."/>
            <person name="Andreopoulos B."/>
            <person name="Lu D."/>
            <person name="Skrede I."/>
            <person name="Drula E."/>
            <person name="Henrissat B."/>
            <person name="Morin E."/>
            <person name="Kohler A."/>
            <person name="Barry K."/>
            <person name="LaButti K."/>
            <person name="Morin E."/>
            <person name="Salamov A."/>
            <person name="Lipzen A."/>
            <person name="Mereny Z."/>
            <person name="Hegedus B."/>
            <person name="Baldrian P."/>
            <person name="Stursova M."/>
            <person name="Weitz H."/>
            <person name="Taylor A."/>
            <person name="Grigoriev I.V."/>
            <person name="Nagy L.G."/>
            <person name="Martin F."/>
            <person name="Kauserud H."/>
        </authorList>
    </citation>
    <scope>NUCLEOTIDE SEQUENCE</scope>
    <source>
        <strain evidence="6">CBHHK182m</strain>
    </source>
</reference>
<dbReference type="PROSITE" id="PS50865">
    <property type="entry name" value="ZF_MYND_2"/>
    <property type="match status" value="1"/>
</dbReference>
<sequence length="402" mass="44643">MSSARESESIWEGNETVWHAWEPECDACGLAESSFKDQLLSCSGCLVAKYCTKECQKRDWSSKTQCHLYEANRKLSSVFAKSLGPGYFLLTSESFRLQRISFSSTINDPKLSLADKMVQWNFLNIHNHLVIAAAALKNNETIAGLANVAILLSLAPDRAGSKYEHRTFFIDRVLLLNREASNEAARTWGWTKSSMPDPQKFAERTDKNHFKLMAGWCLLPGGKVSKTQLWQYQCVDAATHVLPPGFDLNRYITHVNRGITHFHASFWPLPRRLSDADIASAAPPPGWKEYALRLGRLLAGLKGGQDIVGIVHADGTREPVYKGSGGGHFRRCAPGETDSDGPVELKKLLVDPSKMVQLISKHLEAVEQEQLPTGAKRVGLRLPVNATLEDAKKLMFPGHCSD</sequence>
<dbReference type="EMBL" id="JARKIB010000091">
    <property type="protein sequence ID" value="KAJ7743347.1"/>
    <property type="molecule type" value="Genomic_DNA"/>
</dbReference>
<dbReference type="Gene3D" id="6.10.140.2220">
    <property type="match status" value="1"/>
</dbReference>
<evidence type="ECO:0000313" key="6">
    <source>
        <dbReference type="EMBL" id="KAJ7743347.1"/>
    </source>
</evidence>
<dbReference type="AlphaFoldDB" id="A0AAD7IJ13"/>
<evidence type="ECO:0000256" key="2">
    <source>
        <dbReference type="ARBA" id="ARBA00022771"/>
    </source>
</evidence>
<proteinExistence type="predicted"/>
<evidence type="ECO:0000256" key="3">
    <source>
        <dbReference type="ARBA" id="ARBA00022833"/>
    </source>
</evidence>
<evidence type="ECO:0000256" key="4">
    <source>
        <dbReference type="PROSITE-ProRule" id="PRU00134"/>
    </source>
</evidence>
<dbReference type="SUPFAM" id="SSF144232">
    <property type="entry name" value="HIT/MYND zinc finger-like"/>
    <property type="match status" value="1"/>
</dbReference>
<name>A0AAD7IJ13_9AGAR</name>
<keyword evidence="1" id="KW-0479">Metal-binding</keyword>
<keyword evidence="2 4" id="KW-0863">Zinc-finger</keyword>
<comment type="caution">
    <text evidence="6">The sequence shown here is derived from an EMBL/GenBank/DDBJ whole genome shotgun (WGS) entry which is preliminary data.</text>
</comment>
<accession>A0AAD7IJ13</accession>
<protein>
    <recommendedName>
        <fullName evidence="5">MYND-type domain-containing protein</fullName>
    </recommendedName>
</protein>